<dbReference type="Gramene" id="AET1Gv20738200.2">
    <property type="protein sequence ID" value="AET1Gv20738200.2"/>
    <property type="gene ID" value="AET1Gv20738200"/>
</dbReference>
<keyword evidence="10" id="KW-1185">Reference proteome</keyword>
<reference evidence="9" key="5">
    <citation type="journal article" date="2021" name="G3 (Bethesda)">
        <title>Aegilops tauschii genome assembly Aet v5.0 features greater sequence contiguity and improved annotation.</title>
        <authorList>
            <person name="Wang L."/>
            <person name="Zhu T."/>
            <person name="Rodriguez J.C."/>
            <person name="Deal K.R."/>
            <person name="Dubcovsky J."/>
            <person name="McGuire P.E."/>
            <person name="Lux T."/>
            <person name="Spannagl M."/>
            <person name="Mayer K.F.X."/>
            <person name="Baldrich P."/>
            <person name="Meyers B.C."/>
            <person name="Huo N."/>
            <person name="Gu Y.Q."/>
            <person name="Zhou H."/>
            <person name="Devos K.M."/>
            <person name="Bennetzen J.L."/>
            <person name="Unver T."/>
            <person name="Budak H."/>
            <person name="Gulick P.J."/>
            <person name="Galiba G."/>
            <person name="Kalapos B."/>
            <person name="Nelson D.R."/>
            <person name="Li P."/>
            <person name="You F.M."/>
            <person name="Luo M.C."/>
            <person name="Dvorak J."/>
        </authorList>
    </citation>
    <scope>NUCLEOTIDE SEQUENCE [LARGE SCALE GENOMIC DNA]</scope>
    <source>
        <strain evidence="9">cv. AL8/78</strain>
    </source>
</reference>
<evidence type="ECO:0000313" key="10">
    <source>
        <dbReference type="Proteomes" id="UP000015105"/>
    </source>
</evidence>
<organism evidence="9 10">
    <name type="scientific">Aegilops tauschii subsp. strangulata</name>
    <name type="common">Goatgrass</name>
    <dbReference type="NCBI Taxonomy" id="200361"/>
    <lineage>
        <taxon>Eukaryota</taxon>
        <taxon>Viridiplantae</taxon>
        <taxon>Streptophyta</taxon>
        <taxon>Embryophyta</taxon>
        <taxon>Tracheophyta</taxon>
        <taxon>Spermatophyta</taxon>
        <taxon>Magnoliopsida</taxon>
        <taxon>Liliopsida</taxon>
        <taxon>Poales</taxon>
        <taxon>Poaceae</taxon>
        <taxon>BOP clade</taxon>
        <taxon>Pooideae</taxon>
        <taxon>Triticodae</taxon>
        <taxon>Triticeae</taxon>
        <taxon>Triticinae</taxon>
        <taxon>Aegilops</taxon>
    </lineage>
</organism>
<dbReference type="PROSITE" id="PS50089">
    <property type="entry name" value="ZF_RING_2"/>
    <property type="match status" value="1"/>
</dbReference>
<accession>A0A452ZF01</accession>
<evidence type="ECO:0000256" key="3">
    <source>
        <dbReference type="ARBA" id="ARBA00022723"/>
    </source>
</evidence>
<dbReference type="Proteomes" id="UP000015105">
    <property type="component" value="Chromosome 1D"/>
</dbReference>
<evidence type="ECO:0000256" key="5">
    <source>
        <dbReference type="ARBA" id="ARBA00022833"/>
    </source>
</evidence>
<evidence type="ECO:0000256" key="6">
    <source>
        <dbReference type="ARBA" id="ARBA00024209"/>
    </source>
</evidence>
<dbReference type="GO" id="GO:0008270">
    <property type="term" value="F:zinc ion binding"/>
    <property type="evidence" value="ECO:0007669"/>
    <property type="project" value="UniProtKB-KW"/>
</dbReference>
<evidence type="ECO:0000256" key="1">
    <source>
        <dbReference type="ARBA" id="ARBA00000900"/>
    </source>
</evidence>
<dbReference type="SUPFAM" id="SSF57850">
    <property type="entry name" value="RING/U-box"/>
    <property type="match status" value="1"/>
</dbReference>
<dbReference type="Gene3D" id="3.30.40.10">
    <property type="entry name" value="Zinc/RING finger domain, C3HC4 (zinc finger)"/>
    <property type="match status" value="1"/>
</dbReference>
<sequence length="44" mass="4950">RLPACLHMFHQQCIDPWLLEHATCPVCRCIVLAPSPLPLPAQMV</sequence>
<reference evidence="9" key="3">
    <citation type="journal article" date="2017" name="Nature">
        <title>Genome sequence of the progenitor of the wheat D genome Aegilops tauschii.</title>
        <authorList>
            <person name="Luo M.C."/>
            <person name="Gu Y.Q."/>
            <person name="Puiu D."/>
            <person name="Wang H."/>
            <person name="Twardziok S.O."/>
            <person name="Deal K.R."/>
            <person name="Huo N."/>
            <person name="Zhu T."/>
            <person name="Wang L."/>
            <person name="Wang Y."/>
            <person name="McGuire P.E."/>
            <person name="Liu S."/>
            <person name="Long H."/>
            <person name="Ramasamy R.K."/>
            <person name="Rodriguez J.C."/>
            <person name="Van S.L."/>
            <person name="Yuan L."/>
            <person name="Wang Z."/>
            <person name="Xia Z."/>
            <person name="Xiao L."/>
            <person name="Anderson O.D."/>
            <person name="Ouyang S."/>
            <person name="Liang Y."/>
            <person name="Zimin A.V."/>
            <person name="Pertea G."/>
            <person name="Qi P."/>
            <person name="Bennetzen J.L."/>
            <person name="Dai X."/>
            <person name="Dawson M.W."/>
            <person name="Muller H.G."/>
            <person name="Kugler K."/>
            <person name="Rivarola-Duarte L."/>
            <person name="Spannagl M."/>
            <person name="Mayer K.F.X."/>
            <person name="Lu F.H."/>
            <person name="Bevan M.W."/>
            <person name="Leroy P."/>
            <person name="Li P."/>
            <person name="You F.M."/>
            <person name="Sun Q."/>
            <person name="Liu Z."/>
            <person name="Lyons E."/>
            <person name="Wicker T."/>
            <person name="Salzberg S.L."/>
            <person name="Devos K.M."/>
            <person name="Dvorak J."/>
        </authorList>
    </citation>
    <scope>NUCLEOTIDE SEQUENCE [LARGE SCALE GENOMIC DNA]</scope>
    <source>
        <strain evidence="9">cv. AL8/78</strain>
    </source>
</reference>
<dbReference type="GO" id="GO:0061630">
    <property type="term" value="F:ubiquitin protein ligase activity"/>
    <property type="evidence" value="ECO:0007669"/>
    <property type="project" value="UniProtKB-EC"/>
</dbReference>
<dbReference type="EC" id="2.3.2.27" evidence="2"/>
<dbReference type="InterPro" id="IPR013083">
    <property type="entry name" value="Znf_RING/FYVE/PHD"/>
</dbReference>
<evidence type="ECO:0000313" key="9">
    <source>
        <dbReference type="EnsemblPlants" id="AET1Gv20738200.2"/>
    </source>
</evidence>
<dbReference type="AlphaFoldDB" id="A0A452ZF01"/>
<feature type="domain" description="RING-type" evidence="8">
    <location>
        <begin position="5"/>
        <end position="28"/>
    </location>
</feature>
<name>A0A452ZF01_AEGTS</name>
<keyword evidence="3" id="KW-0479">Metal-binding</keyword>
<dbReference type="Pfam" id="PF13639">
    <property type="entry name" value="zf-RING_2"/>
    <property type="match status" value="1"/>
</dbReference>
<reference evidence="10" key="1">
    <citation type="journal article" date="2014" name="Science">
        <title>Ancient hybridizations among the ancestral genomes of bread wheat.</title>
        <authorList>
            <consortium name="International Wheat Genome Sequencing Consortium,"/>
            <person name="Marcussen T."/>
            <person name="Sandve S.R."/>
            <person name="Heier L."/>
            <person name="Spannagl M."/>
            <person name="Pfeifer M."/>
            <person name="Jakobsen K.S."/>
            <person name="Wulff B.B."/>
            <person name="Steuernagel B."/>
            <person name="Mayer K.F."/>
            <person name="Olsen O.A."/>
        </authorList>
    </citation>
    <scope>NUCLEOTIDE SEQUENCE [LARGE SCALE GENOMIC DNA]</scope>
    <source>
        <strain evidence="10">cv. AL8/78</strain>
    </source>
</reference>
<keyword evidence="4 7" id="KW-0863">Zinc-finger</keyword>
<comment type="catalytic activity">
    <reaction evidence="1">
        <text>S-ubiquitinyl-[E2 ubiquitin-conjugating enzyme]-L-cysteine + [acceptor protein]-L-lysine = [E2 ubiquitin-conjugating enzyme]-L-cysteine + N(6)-ubiquitinyl-[acceptor protein]-L-lysine.</text>
        <dbReference type="EC" id="2.3.2.27"/>
    </reaction>
</comment>
<dbReference type="InterPro" id="IPR001841">
    <property type="entry name" value="Znf_RING"/>
</dbReference>
<evidence type="ECO:0000259" key="8">
    <source>
        <dbReference type="PROSITE" id="PS50089"/>
    </source>
</evidence>
<comment type="similarity">
    <text evidence="6">Belongs to the RING-type zinc finger family. ATL subfamily.</text>
</comment>
<dbReference type="InterPro" id="IPR053238">
    <property type="entry name" value="RING-H2_zinc_finger"/>
</dbReference>
<protein>
    <recommendedName>
        <fullName evidence="2">RING-type E3 ubiquitin transferase</fullName>
        <ecNumber evidence="2">2.3.2.27</ecNumber>
    </recommendedName>
</protein>
<dbReference type="PANTHER" id="PTHR14155:SF625">
    <property type="entry name" value="OS02G0248240 PROTEIN"/>
    <property type="match status" value="1"/>
</dbReference>
<reference evidence="10" key="2">
    <citation type="journal article" date="2017" name="Nat. Plants">
        <title>The Aegilops tauschii genome reveals multiple impacts of transposons.</title>
        <authorList>
            <person name="Zhao G."/>
            <person name="Zou C."/>
            <person name="Li K."/>
            <person name="Wang K."/>
            <person name="Li T."/>
            <person name="Gao L."/>
            <person name="Zhang X."/>
            <person name="Wang H."/>
            <person name="Yang Z."/>
            <person name="Liu X."/>
            <person name="Jiang W."/>
            <person name="Mao L."/>
            <person name="Kong X."/>
            <person name="Jiao Y."/>
            <person name="Jia J."/>
        </authorList>
    </citation>
    <scope>NUCLEOTIDE SEQUENCE [LARGE SCALE GENOMIC DNA]</scope>
    <source>
        <strain evidence="10">cv. AL8/78</strain>
    </source>
</reference>
<dbReference type="PANTHER" id="PTHR14155">
    <property type="entry name" value="RING FINGER DOMAIN-CONTAINING"/>
    <property type="match status" value="1"/>
</dbReference>
<keyword evidence="5" id="KW-0862">Zinc</keyword>
<evidence type="ECO:0000256" key="4">
    <source>
        <dbReference type="ARBA" id="ARBA00022771"/>
    </source>
</evidence>
<proteinExistence type="inferred from homology"/>
<dbReference type="EnsemblPlants" id="AET1Gv20738200.2">
    <property type="protein sequence ID" value="AET1Gv20738200.2"/>
    <property type="gene ID" value="AET1Gv20738200"/>
</dbReference>
<reference evidence="9" key="4">
    <citation type="submission" date="2019-03" db="UniProtKB">
        <authorList>
            <consortium name="EnsemblPlants"/>
        </authorList>
    </citation>
    <scope>IDENTIFICATION</scope>
</reference>
<evidence type="ECO:0000256" key="2">
    <source>
        <dbReference type="ARBA" id="ARBA00012483"/>
    </source>
</evidence>
<evidence type="ECO:0000256" key="7">
    <source>
        <dbReference type="PROSITE-ProRule" id="PRU00175"/>
    </source>
</evidence>